<dbReference type="VEuPathDB" id="FungiDB:MCYG_07073"/>
<proteinExistence type="predicted"/>
<gene>
    <name evidence="1" type="ORF">MCYG_07073</name>
</gene>
<reference evidence="2" key="1">
    <citation type="journal article" date="2012" name="MBio">
        <title>Comparative genome analysis of Trichophyton rubrum and related dermatophytes reveals candidate genes involved in infection.</title>
        <authorList>
            <person name="Martinez D.A."/>
            <person name="Oliver B.G."/>
            <person name="Graeser Y."/>
            <person name="Goldberg J.M."/>
            <person name="Li W."/>
            <person name="Martinez-Rossi N.M."/>
            <person name="Monod M."/>
            <person name="Shelest E."/>
            <person name="Barton R.C."/>
            <person name="Birch E."/>
            <person name="Brakhage A.A."/>
            <person name="Chen Z."/>
            <person name="Gurr S.J."/>
            <person name="Heiman D."/>
            <person name="Heitman J."/>
            <person name="Kosti I."/>
            <person name="Rossi A."/>
            <person name="Saif S."/>
            <person name="Samalova M."/>
            <person name="Saunders C.W."/>
            <person name="Shea T."/>
            <person name="Summerbell R.C."/>
            <person name="Xu J."/>
            <person name="Young S."/>
            <person name="Zeng Q."/>
            <person name="Birren B.W."/>
            <person name="Cuomo C.A."/>
            <person name="White T.C."/>
        </authorList>
    </citation>
    <scope>NUCLEOTIDE SEQUENCE [LARGE SCALE GENOMIC DNA]</scope>
    <source>
        <strain evidence="2">ATCC MYA-4605 / CBS 113480</strain>
    </source>
</reference>
<dbReference type="Proteomes" id="UP000002035">
    <property type="component" value="Unassembled WGS sequence"/>
</dbReference>
<organism evidence="1 2">
    <name type="scientific">Arthroderma otae (strain ATCC MYA-4605 / CBS 113480)</name>
    <name type="common">Microsporum canis</name>
    <dbReference type="NCBI Taxonomy" id="554155"/>
    <lineage>
        <taxon>Eukaryota</taxon>
        <taxon>Fungi</taxon>
        <taxon>Dikarya</taxon>
        <taxon>Ascomycota</taxon>
        <taxon>Pezizomycotina</taxon>
        <taxon>Eurotiomycetes</taxon>
        <taxon>Eurotiomycetidae</taxon>
        <taxon>Onygenales</taxon>
        <taxon>Arthrodermataceae</taxon>
        <taxon>Microsporum</taxon>
    </lineage>
</organism>
<sequence>MQTLYKAYNTTDHFYSTAYSFSKLGEHTLSRDGQRSSRRLFHRSNASQPRCHGTAWPLLPAVALLSTRLRNSIQPRVLETTKPPRQPSRLTRQAGRLTSGQHAGMTLCAQHVPTALSQRSLLEFIFFFSPGEGTEAEAAADSPLPTLHELQRRICLL</sequence>
<accession>C5FWH0</accession>
<dbReference type="HOGENOM" id="CLU_1677420_0_0_1"/>
<dbReference type="EMBL" id="DS995706">
    <property type="protein sequence ID" value="EEQ34254.1"/>
    <property type="molecule type" value="Genomic_DNA"/>
</dbReference>
<dbReference type="AlphaFoldDB" id="C5FWH0"/>
<keyword evidence="2" id="KW-1185">Reference proteome</keyword>
<dbReference type="RefSeq" id="XP_002845109.1">
    <property type="nucleotide sequence ID" value="XM_002845063.1"/>
</dbReference>
<dbReference type="GeneID" id="9228141"/>
<name>C5FWH0_ARTOC</name>
<evidence type="ECO:0000313" key="2">
    <source>
        <dbReference type="Proteomes" id="UP000002035"/>
    </source>
</evidence>
<evidence type="ECO:0000313" key="1">
    <source>
        <dbReference type="EMBL" id="EEQ34254.1"/>
    </source>
</evidence>
<protein>
    <submittedName>
        <fullName evidence="1">Uncharacterized protein</fullName>
    </submittedName>
</protein>